<evidence type="ECO:0000313" key="2">
    <source>
        <dbReference type="WBParaSite" id="nRc.2.0.1.t00348-RA"/>
    </source>
</evidence>
<reference evidence="2" key="1">
    <citation type="submission" date="2022-11" db="UniProtKB">
        <authorList>
            <consortium name="WormBaseParasite"/>
        </authorList>
    </citation>
    <scope>IDENTIFICATION</scope>
</reference>
<dbReference type="AlphaFoldDB" id="A0A915HG18"/>
<dbReference type="Proteomes" id="UP000887565">
    <property type="component" value="Unplaced"/>
</dbReference>
<accession>A0A915HG18</accession>
<name>A0A915HG18_ROMCU</name>
<protein>
    <submittedName>
        <fullName evidence="2">Uncharacterized protein</fullName>
    </submittedName>
</protein>
<organism evidence="1 2">
    <name type="scientific">Romanomermis culicivorax</name>
    <name type="common">Nematode worm</name>
    <dbReference type="NCBI Taxonomy" id="13658"/>
    <lineage>
        <taxon>Eukaryota</taxon>
        <taxon>Metazoa</taxon>
        <taxon>Ecdysozoa</taxon>
        <taxon>Nematoda</taxon>
        <taxon>Enoplea</taxon>
        <taxon>Dorylaimia</taxon>
        <taxon>Mermithida</taxon>
        <taxon>Mermithoidea</taxon>
        <taxon>Mermithidae</taxon>
        <taxon>Romanomermis</taxon>
    </lineage>
</organism>
<sequence length="79" mass="7998">MQATQRKQRKPCVRSIGVGCATTGCIGDGTTTTTALACAAPVSKIGCCVLTTGAGACGCVLTCSDPPACAVWDVEERFK</sequence>
<proteinExistence type="predicted"/>
<dbReference type="PROSITE" id="PS51257">
    <property type="entry name" value="PROKAR_LIPOPROTEIN"/>
    <property type="match status" value="1"/>
</dbReference>
<dbReference type="WBParaSite" id="nRc.2.0.1.t00348-RA">
    <property type="protein sequence ID" value="nRc.2.0.1.t00348-RA"/>
    <property type="gene ID" value="nRc.2.0.1.g00348"/>
</dbReference>
<evidence type="ECO:0000313" key="1">
    <source>
        <dbReference type="Proteomes" id="UP000887565"/>
    </source>
</evidence>
<keyword evidence="1" id="KW-1185">Reference proteome</keyword>